<gene>
    <name evidence="2" type="primary">20204343</name>
    <name evidence="1" type="ORF">HELRODRAFT_173003</name>
</gene>
<dbReference type="AlphaFoldDB" id="T1F694"/>
<accession>T1F694</accession>
<evidence type="ECO:0000313" key="2">
    <source>
        <dbReference type="EnsemblMetazoa" id="HelroP173003"/>
    </source>
</evidence>
<dbReference type="InParanoid" id="T1F694"/>
<dbReference type="EMBL" id="KB096551">
    <property type="protein sequence ID" value="ESO03964.1"/>
    <property type="molecule type" value="Genomic_DNA"/>
</dbReference>
<reference evidence="3" key="1">
    <citation type="submission" date="2012-12" db="EMBL/GenBank/DDBJ databases">
        <authorList>
            <person name="Hellsten U."/>
            <person name="Grimwood J."/>
            <person name="Chapman J.A."/>
            <person name="Shapiro H."/>
            <person name="Aerts A."/>
            <person name="Otillar R.P."/>
            <person name="Terry A.Y."/>
            <person name="Boore J.L."/>
            <person name="Simakov O."/>
            <person name="Marletaz F."/>
            <person name="Cho S.-J."/>
            <person name="Edsinger-Gonzales E."/>
            <person name="Havlak P."/>
            <person name="Kuo D.-H."/>
            <person name="Larsson T."/>
            <person name="Lv J."/>
            <person name="Arendt D."/>
            <person name="Savage R."/>
            <person name="Osoegawa K."/>
            <person name="de Jong P."/>
            <person name="Lindberg D.R."/>
            <person name="Seaver E.C."/>
            <person name="Weisblat D.A."/>
            <person name="Putnam N.H."/>
            <person name="Grigoriev I.V."/>
            <person name="Rokhsar D.S."/>
        </authorList>
    </citation>
    <scope>NUCLEOTIDE SEQUENCE</scope>
</reference>
<keyword evidence="3" id="KW-1185">Reference proteome</keyword>
<protein>
    <submittedName>
        <fullName evidence="1 2">Uncharacterized protein</fullName>
    </submittedName>
</protein>
<dbReference type="EnsemblMetazoa" id="HelroT173003">
    <property type="protein sequence ID" value="HelroP173003"/>
    <property type="gene ID" value="HelroG173003"/>
</dbReference>
<dbReference type="Proteomes" id="UP000015101">
    <property type="component" value="Unassembled WGS sequence"/>
</dbReference>
<sequence length="187" mass="21087">MVNFSIETILKVNRHKQDNNINNSYNNNNNINNNKATDEVINYDNKKSNHNSNFDAGNNIIRPENKKAIKRPWSDGCANDEENHQQHFKQTCFPTSNSTNSSTTLNSFTSSKAYIHSNERCIRPILNRLDVAGVGGVDVGSVGGGKLESNPLYALYEMASTNVPRIERTHLLSWSLFIQNIFIQCLL</sequence>
<dbReference type="KEGG" id="hro:HELRODRAFT_173003"/>
<name>T1F694_HELRO</name>
<dbReference type="CTD" id="20204343"/>
<proteinExistence type="predicted"/>
<evidence type="ECO:0000313" key="3">
    <source>
        <dbReference type="Proteomes" id="UP000015101"/>
    </source>
</evidence>
<organism evidence="2 3">
    <name type="scientific">Helobdella robusta</name>
    <name type="common">Californian leech</name>
    <dbReference type="NCBI Taxonomy" id="6412"/>
    <lineage>
        <taxon>Eukaryota</taxon>
        <taxon>Metazoa</taxon>
        <taxon>Spiralia</taxon>
        <taxon>Lophotrochozoa</taxon>
        <taxon>Annelida</taxon>
        <taxon>Clitellata</taxon>
        <taxon>Hirudinea</taxon>
        <taxon>Rhynchobdellida</taxon>
        <taxon>Glossiphoniidae</taxon>
        <taxon>Helobdella</taxon>
    </lineage>
</organism>
<reference evidence="2" key="3">
    <citation type="submission" date="2015-06" db="UniProtKB">
        <authorList>
            <consortium name="EnsemblMetazoa"/>
        </authorList>
    </citation>
    <scope>IDENTIFICATION</scope>
</reference>
<dbReference type="EMBL" id="AMQM01004421">
    <property type="status" value="NOT_ANNOTATED_CDS"/>
    <property type="molecule type" value="Genomic_DNA"/>
</dbReference>
<evidence type="ECO:0000313" key="1">
    <source>
        <dbReference type="EMBL" id="ESO03964.1"/>
    </source>
</evidence>
<dbReference type="HOGENOM" id="CLU_1449200_0_0_1"/>
<reference evidence="1 3" key="2">
    <citation type="journal article" date="2013" name="Nature">
        <title>Insights into bilaterian evolution from three spiralian genomes.</title>
        <authorList>
            <person name="Simakov O."/>
            <person name="Marletaz F."/>
            <person name="Cho S.J."/>
            <person name="Edsinger-Gonzales E."/>
            <person name="Havlak P."/>
            <person name="Hellsten U."/>
            <person name="Kuo D.H."/>
            <person name="Larsson T."/>
            <person name="Lv J."/>
            <person name="Arendt D."/>
            <person name="Savage R."/>
            <person name="Osoegawa K."/>
            <person name="de Jong P."/>
            <person name="Grimwood J."/>
            <person name="Chapman J.A."/>
            <person name="Shapiro H."/>
            <person name="Aerts A."/>
            <person name="Otillar R.P."/>
            <person name="Terry A.Y."/>
            <person name="Boore J.L."/>
            <person name="Grigoriev I.V."/>
            <person name="Lindberg D.R."/>
            <person name="Seaver E.C."/>
            <person name="Weisblat D.A."/>
            <person name="Putnam N.H."/>
            <person name="Rokhsar D.S."/>
        </authorList>
    </citation>
    <scope>NUCLEOTIDE SEQUENCE</scope>
</reference>
<dbReference type="GeneID" id="20204343"/>
<dbReference type="RefSeq" id="XP_009017900.1">
    <property type="nucleotide sequence ID" value="XM_009019652.1"/>
</dbReference>